<evidence type="ECO:0000256" key="4">
    <source>
        <dbReference type="ARBA" id="ARBA00019474"/>
    </source>
</evidence>
<evidence type="ECO:0000256" key="12">
    <source>
        <dbReference type="ARBA" id="ARBA00023136"/>
    </source>
</evidence>
<evidence type="ECO:0000313" key="20">
    <source>
        <dbReference type="EMBL" id="CDF40289.1"/>
    </source>
</evidence>
<dbReference type="EMBL" id="HG002154">
    <property type="protein sequence ID" value="CDF40289.1"/>
    <property type="molecule type" value="Genomic_DNA"/>
</dbReference>
<comment type="catalytic activity">
    <reaction evidence="15">
        <text>prostaglandin H2 = (12S)-hydroxy-(5Z,8E,10E)-heptadecatrienoate + malonaldehyde</text>
        <dbReference type="Rhea" id="RHEA:48644"/>
        <dbReference type="ChEBI" id="CHEBI:57405"/>
        <dbReference type="ChEBI" id="CHEBI:90694"/>
        <dbReference type="ChEBI" id="CHEBI:566274"/>
    </reaction>
    <physiologicalReaction direction="left-to-right" evidence="15">
        <dbReference type="Rhea" id="RHEA:48645"/>
    </physiologicalReaction>
</comment>
<dbReference type="CDD" id="cd03197">
    <property type="entry name" value="GST_C_mPGES2"/>
    <property type="match status" value="1"/>
</dbReference>
<evidence type="ECO:0000313" key="21">
    <source>
        <dbReference type="Proteomes" id="UP000012073"/>
    </source>
</evidence>
<proteinExistence type="inferred from homology"/>
<evidence type="ECO:0000256" key="11">
    <source>
        <dbReference type="ARBA" id="ARBA00023098"/>
    </source>
</evidence>
<comment type="subcellular location">
    <subcellularLocation>
        <location evidence="18">Endomembrane system</location>
        <topology evidence="18">Single-pass membrane protein</topology>
    </subcellularLocation>
</comment>
<dbReference type="OrthoDB" id="423541at2759"/>
<dbReference type="SUPFAM" id="SSF47616">
    <property type="entry name" value="GST C-terminal domain-like"/>
    <property type="match status" value="1"/>
</dbReference>
<evidence type="ECO:0000259" key="19">
    <source>
        <dbReference type="PROSITE" id="PS50404"/>
    </source>
</evidence>
<dbReference type="KEGG" id="ccp:CHC_T00007112001"/>
<keyword evidence="14" id="KW-0413">Isomerase</keyword>
<dbReference type="Gene3D" id="1.20.1050.10">
    <property type="match status" value="1"/>
</dbReference>
<evidence type="ECO:0000256" key="2">
    <source>
        <dbReference type="ARBA" id="ARBA00007409"/>
    </source>
</evidence>
<evidence type="ECO:0000256" key="17">
    <source>
        <dbReference type="ARBA" id="ARBA00031041"/>
    </source>
</evidence>
<comment type="catalytic activity">
    <reaction evidence="16">
        <text>prostaglandin H2 = prostaglandin E2</text>
        <dbReference type="Rhea" id="RHEA:12893"/>
        <dbReference type="ChEBI" id="CHEBI:57405"/>
        <dbReference type="ChEBI" id="CHEBI:606564"/>
        <dbReference type="EC" id="5.3.99.3"/>
    </reaction>
    <physiologicalReaction direction="left-to-right" evidence="16">
        <dbReference type="Rhea" id="RHEA:12894"/>
    </physiologicalReaction>
</comment>
<dbReference type="GeneID" id="17318326"/>
<keyword evidence="11" id="KW-0443">Lipid metabolism</keyword>
<dbReference type="AlphaFoldDB" id="R7QQ89"/>
<dbReference type="SFLD" id="SFLDG01182">
    <property type="entry name" value="Prostaglandin_E_synthase_like"/>
    <property type="match status" value="1"/>
</dbReference>
<dbReference type="PROSITE" id="PS50404">
    <property type="entry name" value="GST_NTER"/>
    <property type="match status" value="1"/>
</dbReference>
<keyword evidence="21" id="KW-1185">Reference proteome</keyword>
<sequence>MNALTRASRLFNSSFSHAVTQRSAPFRALSTALNSQPALTRGRYRTTSSQESASRLSRPAALLICASSAATTFALASQARRVSALAEYSTAASAPAASDVKRTPEIVLYQYEVCPFCNKVRAYLDFHDLPYRVVEVDPLRKTELAKFDKSYRKVPIAIVNGEQVNGSGAVIERVAALMEHGGHAKPSEVERQWLTWLDDKLIHLVAPNIYRTMNESLQTFDYIADNAKFSSWQRGTIRYSGAIAMYFVARKLKNKYGIDDEREAILGALQEWTEAIKKGGGKFLEGRESPGVADLSVYGVLKSIETFDTFTEVKRKNEELAEWFDRTKNAVGQPAVTVRE</sequence>
<keyword evidence="5" id="KW-0644">Prostaglandin metabolism</keyword>
<dbReference type="PROSITE" id="PS51354">
    <property type="entry name" value="GLUTAREDOXIN_2"/>
    <property type="match status" value="1"/>
</dbReference>
<dbReference type="GO" id="GO:0050220">
    <property type="term" value="F:prostaglandin-E synthase activity"/>
    <property type="evidence" value="ECO:0007669"/>
    <property type="project" value="UniProtKB-EC"/>
</dbReference>
<dbReference type="InterPro" id="IPR034335">
    <property type="entry name" value="PGES2_C"/>
</dbReference>
<protein>
    <recommendedName>
        <fullName evidence="4">Prostaglandin E synthase 2</fullName>
        <ecNumber evidence="3">5.3.99.3</ecNumber>
    </recommendedName>
    <alternativeName>
        <fullName evidence="17">Microsomal prostaglandin E synthase 2</fullName>
    </alternativeName>
</protein>
<evidence type="ECO:0000256" key="15">
    <source>
        <dbReference type="ARBA" id="ARBA00023930"/>
    </source>
</evidence>
<evidence type="ECO:0000256" key="14">
    <source>
        <dbReference type="ARBA" id="ARBA00023235"/>
    </source>
</evidence>
<dbReference type="Pfam" id="PF13417">
    <property type="entry name" value="GST_N_3"/>
    <property type="match status" value="1"/>
</dbReference>
<comment type="similarity">
    <text evidence="2">Belongs to the GST superfamily.</text>
</comment>
<evidence type="ECO:0000256" key="6">
    <source>
        <dbReference type="ARBA" id="ARBA00022516"/>
    </source>
</evidence>
<evidence type="ECO:0000256" key="16">
    <source>
        <dbReference type="ARBA" id="ARBA00023931"/>
    </source>
</evidence>
<dbReference type="Gramene" id="CDF40289">
    <property type="protein sequence ID" value="CDF40289"/>
    <property type="gene ID" value="CHC_T00007112001"/>
</dbReference>
<evidence type="ECO:0000256" key="1">
    <source>
        <dbReference type="ARBA" id="ARBA00004702"/>
    </source>
</evidence>
<dbReference type="InterPro" id="IPR040079">
    <property type="entry name" value="Glutathione_S-Trfase"/>
</dbReference>
<dbReference type="RefSeq" id="XP_005710583.1">
    <property type="nucleotide sequence ID" value="XM_005710526.1"/>
</dbReference>
<organism evidence="20 21">
    <name type="scientific">Chondrus crispus</name>
    <name type="common">Carrageen Irish moss</name>
    <name type="synonym">Polymorpha crispa</name>
    <dbReference type="NCBI Taxonomy" id="2769"/>
    <lineage>
        <taxon>Eukaryota</taxon>
        <taxon>Rhodophyta</taxon>
        <taxon>Florideophyceae</taxon>
        <taxon>Rhodymeniophycidae</taxon>
        <taxon>Gigartinales</taxon>
        <taxon>Gigartinaceae</taxon>
        <taxon>Chondrus</taxon>
    </lineage>
</organism>
<dbReference type="InterPro" id="IPR011767">
    <property type="entry name" value="GLR_AS"/>
</dbReference>
<dbReference type="GO" id="GO:0001516">
    <property type="term" value="P:prostaglandin biosynthetic process"/>
    <property type="evidence" value="ECO:0007669"/>
    <property type="project" value="UniProtKB-UniPathway"/>
</dbReference>
<dbReference type="InterPro" id="IPR036249">
    <property type="entry name" value="Thioredoxin-like_sf"/>
</dbReference>
<dbReference type="STRING" id="2769.R7QQ89"/>
<keyword evidence="13" id="KW-0275">Fatty acid biosynthesis</keyword>
<dbReference type="GO" id="GO:0012505">
    <property type="term" value="C:endomembrane system"/>
    <property type="evidence" value="ECO:0007669"/>
    <property type="project" value="UniProtKB-SubCell"/>
</dbReference>
<dbReference type="SFLD" id="SFLDS00019">
    <property type="entry name" value="Glutathione_Transferase_(cytos"/>
    <property type="match status" value="1"/>
</dbReference>
<evidence type="ECO:0000256" key="13">
    <source>
        <dbReference type="ARBA" id="ARBA00023160"/>
    </source>
</evidence>
<accession>R7QQ89</accession>
<dbReference type="PROSITE" id="PS00195">
    <property type="entry name" value="GLUTAREDOXIN_1"/>
    <property type="match status" value="1"/>
</dbReference>
<gene>
    <name evidence="20" type="ORF">CHC_T00007112001</name>
</gene>
<evidence type="ECO:0000256" key="9">
    <source>
        <dbReference type="ARBA" id="ARBA00022832"/>
    </source>
</evidence>
<dbReference type="PANTHER" id="PTHR12782:SF5">
    <property type="entry name" value="PROSTAGLANDIN E SYNTHASE 2"/>
    <property type="match status" value="1"/>
</dbReference>
<dbReference type="InterPro" id="IPR034334">
    <property type="entry name" value="PGES2"/>
</dbReference>
<dbReference type="GO" id="GO:0005739">
    <property type="term" value="C:mitochondrion"/>
    <property type="evidence" value="ECO:0007669"/>
    <property type="project" value="TreeGrafter"/>
</dbReference>
<evidence type="ECO:0000256" key="5">
    <source>
        <dbReference type="ARBA" id="ARBA00022501"/>
    </source>
</evidence>
<dbReference type="OMA" id="DYCLTEG"/>
<evidence type="ECO:0000256" key="3">
    <source>
        <dbReference type="ARBA" id="ARBA00012203"/>
    </source>
</evidence>
<feature type="domain" description="GST N-terminal" evidence="19">
    <location>
        <begin position="104"/>
        <end position="182"/>
    </location>
</feature>
<dbReference type="SUPFAM" id="SSF52833">
    <property type="entry name" value="Thioredoxin-like"/>
    <property type="match status" value="1"/>
</dbReference>
<keyword evidence="10" id="KW-1133">Transmembrane helix</keyword>
<name>R7QQ89_CHOCR</name>
<dbReference type="Gene3D" id="3.40.30.10">
    <property type="entry name" value="Glutaredoxin"/>
    <property type="match status" value="1"/>
</dbReference>
<dbReference type="InterPro" id="IPR036282">
    <property type="entry name" value="Glutathione-S-Trfase_C_sf"/>
</dbReference>
<evidence type="ECO:0000256" key="18">
    <source>
        <dbReference type="ARBA" id="ARBA00037847"/>
    </source>
</evidence>
<evidence type="ECO:0000256" key="7">
    <source>
        <dbReference type="ARBA" id="ARBA00022585"/>
    </source>
</evidence>
<comment type="pathway">
    <text evidence="1">Lipid metabolism; prostaglandin biosynthesis.</text>
</comment>
<dbReference type="InterPro" id="IPR004045">
    <property type="entry name" value="Glutathione_S-Trfase_N"/>
</dbReference>
<evidence type="ECO:0000256" key="10">
    <source>
        <dbReference type="ARBA" id="ARBA00022989"/>
    </source>
</evidence>
<keyword evidence="9" id="KW-0276">Fatty acid metabolism</keyword>
<dbReference type="SFLD" id="SFLDG01203">
    <property type="entry name" value="Prostaglandin_E_synthase_like1"/>
    <property type="match status" value="1"/>
</dbReference>
<keyword evidence="6" id="KW-0444">Lipid biosynthesis</keyword>
<dbReference type="PANTHER" id="PTHR12782">
    <property type="entry name" value="MICROSOMAL PROSTAGLANDIN E SYNTHASE-2"/>
    <property type="match status" value="1"/>
</dbReference>
<dbReference type="EC" id="5.3.99.3" evidence="3"/>
<keyword evidence="12" id="KW-0472">Membrane</keyword>
<evidence type="ECO:0000256" key="8">
    <source>
        <dbReference type="ARBA" id="ARBA00022692"/>
    </source>
</evidence>
<dbReference type="Proteomes" id="UP000012073">
    <property type="component" value="Unassembled WGS sequence"/>
</dbReference>
<reference evidence="21" key="1">
    <citation type="journal article" date="2013" name="Proc. Natl. Acad. Sci. U.S.A.">
        <title>Genome structure and metabolic features in the red seaweed Chondrus crispus shed light on evolution of the Archaeplastida.</title>
        <authorList>
            <person name="Collen J."/>
            <person name="Porcel B."/>
            <person name="Carre W."/>
            <person name="Ball S.G."/>
            <person name="Chaparro C."/>
            <person name="Tonon T."/>
            <person name="Barbeyron T."/>
            <person name="Michel G."/>
            <person name="Noel B."/>
            <person name="Valentin K."/>
            <person name="Elias M."/>
            <person name="Artiguenave F."/>
            <person name="Arun A."/>
            <person name="Aury J.M."/>
            <person name="Barbosa-Neto J.F."/>
            <person name="Bothwell J.H."/>
            <person name="Bouget F.Y."/>
            <person name="Brillet L."/>
            <person name="Cabello-Hurtado F."/>
            <person name="Capella-Gutierrez S."/>
            <person name="Charrier B."/>
            <person name="Cladiere L."/>
            <person name="Cock J.M."/>
            <person name="Coelho S.M."/>
            <person name="Colleoni C."/>
            <person name="Czjzek M."/>
            <person name="Da Silva C."/>
            <person name="Delage L."/>
            <person name="Denoeud F."/>
            <person name="Deschamps P."/>
            <person name="Dittami S.M."/>
            <person name="Gabaldon T."/>
            <person name="Gachon C.M."/>
            <person name="Groisillier A."/>
            <person name="Herve C."/>
            <person name="Jabbari K."/>
            <person name="Katinka M."/>
            <person name="Kloareg B."/>
            <person name="Kowalczyk N."/>
            <person name="Labadie K."/>
            <person name="Leblanc C."/>
            <person name="Lopez P.J."/>
            <person name="McLachlan D.H."/>
            <person name="Meslet-Cladiere L."/>
            <person name="Moustafa A."/>
            <person name="Nehr Z."/>
            <person name="Nyvall Collen P."/>
            <person name="Panaud O."/>
            <person name="Partensky F."/>
            <person name="Poulain J."/>
            <person name="Rensing S.A."/>
            <person name="Rousvoal S."/>
            <person name="Samson G."/>
            <person name="Symeonidi A."/>
            <person name="Weissenbach J."/>
            <person name="Zambounis A."/>
            <person name="Wincker P."/>
            <person name="Boyen C."/>
        </authorList>
    </citation>
    <scope>NUCLEOTIDE SEQUENCE [LARGE SCALE GENOMIC DNA]</scope>
    <source>
        <strain evidence="21">cv. Stackhouse</strain>
    </source>
</reference>
<keyword evidence="7" id="KW-0643">Prostaglandin biosynthesis</keyword>
<dbReference type="UniPathway" id="UPA00662"/>
<keyword evidence="8" id="KW-0812">Transmembrane</keyword>
<dbReference type="PhylomeDB" id="R7QQ89"/>